<organism evidence="8 9">
    <name type="scientific">Sunxiuqinia elliptica</name>
    <dbReference type="NCBI Taxonomy" id="655355"/>
    <lineage>
        <taxon>Bacteria</taxon>
        <taxon>Pseudomonadati</taxon>
        <taxon>Bacteroidota</taxon>
        <taxon>Bacteroidia</taxon>
        <taxon>Marinilabiliales</taxon>
        <taxon>Prolixibacteraceae</taxon>
        <taxon>Sunxiuqinia</taxon>
    </lineage>
</organism>
<dbReference type="InterPro" id="IPR007627">
    <property type="entry name" value="RNA_pol_sigma70_r2"/>
</dbReference>
<keyword evidence="9" id="KW-1185">Reference proteome</keyword>
<comment type="similarity">
    <text evidence="1">Belongs to the sigma-70 factor family. ECF subfamily.</text>
</comment>
<accession>A0A1I2JHD5</accession>
<evidence type="ECO:0000259" key="7">
    <source>
        <dbReference type="Pfam" id="PF08281"/>
    </source>
</evidence>
<dbReference type="Gene3D" id="1.10.10.10">
    <property type="entry name" value="Winged helix-like DNA-binding domain superfamily/Winged helix DNA-binding domain"/>
    <property type="match status" value="1"/>
</dbReference>
<dbReference type="Pfam" id="PF04542">
    <property type="entry name" value="Sigma70_r2"/>
    <property type="match status" value="1"/>
</dbReference>
<dbReference type="GO" id="GO:0006352">
    <property type="term" value="P:DNA-templated transcription initiation"/>
    <property type="evidence" value="ECO:0007669"/>
    <property type="project" value="InterPro"/>
</dbReference>
<dbReference type="PANTHER" id="PTHR43133">
    <property type="entry name" value="RNA POLYMERASE ECF-TYPE SIGMA FACTO"/>
    <property type="match status" value="1"/>
</dbReference>
<dbReference type="AlphaFoldDB" id="A0A1I2JHD5"/>
<gene>
    <name evidence="8" type="ORF">SAMN05216283_108186</name>
</gene>
<keyword evidence="2" id="KW-0805">Transcription regulation</keyword>
<dbReference type="EMBL" id="FONW01000008">
    <property type="protein sequence ID" value="SFF53263.1"/>
    <property type="molecule type" value="Genomic_DNA"/>
</dbReference>
<dbReference type="PANTHER" id="PTHR43133:SF46">
    <property type="entry name" value="RNA POLYMERASE SIGMA-70 FACTOR ECF SUBFAMILY"/>
    <property type="match status" value="1"/>
</dbReference>
<evidence type="ECO:0000256" key="3">
    <source>
        <dbReference type="ARBA" id="ARBA00023082"/>
    </source>
</evidence>
<dbReference type="GO" id="GO:0003677">
    <property type="term" value="F:DNA binding"/>
    <property type="evidence" value="ECO:0007669"/>
    <property type="project" value="InterPro"/>
</dbReference>
<feature type="coiled-coil region" evidence="5">
    <location>
        <begin position="118"/>
        <end position="145"/>
    </location>
</feature>
<feature type="domain" description="RNA polymerase sigma factor 70 region 4 type 2" evidence="7">
    <location>
        <begin position="127"/>
        <end position="178"/>
    </location>
</feature>
<protein>
    <submittedName>
        <fullName evidence="8">RNA polymerase sigma factor, sigma-70 family</fullName>
    </submittedName>
</protein>
<keyword evidence="4" id="KW-0804">Transcription</keyword>
<dbReference type="CDD" id="cd06171">
    <property type="entry name" value="Sigma70_r4"/>
    <property type="match status" value="1"/>
</dbReference>
<dbReference type="InterPro" id="IPR036388">
    <property type="entry name" value="WH-like_DNA-bd_sf"/>
</dbReference>
<dbReference type="InterPro" id="IPR013249">
    <property type="entry name" value="RNA_pol_sigma70_r4_t2"/>
</dbReference>
<evidence type="ECO:0000256" key="2">
    <source>
        <dbReference type="ARBA" id="ARBA00023015"/>
    </source>
</evidence>
<keyword evidence="3" id="KW-0731">Sigma factor</keyword>
<dbReference type="InterPro" id="IPR039425">
    <property type="entry name" value="RNA_pol_sigma-70-like"/>
</dbReference>
<dbReference type="InterPro" id="IPR013325">
    <property type="entry name" value="RNA_pol_sigma_r2"/>
</dbReference>
<dbReference type="GO" id="GO:0016987">
    <property type="term" value="F:sigma factor activity"/>
    <property type="evidence" value="ECO:0007669"/>
    <property type="project" value="UniProtKB-KW"/>
</dbReference>
<evidence type="ECO:0000259" key="6">
    <source>
        <dbReference type="Pfam" id="PF04542"/>
    </source>
</evidence>
<dbReference type="Gene3D" id="1.10.1740.10">
    <property type="match status" value="1"/>
</dbReference>
<dbReference type="Pfam" id="PF08281">
    <property type="entry name" value="Sigma70_r4_2"/>
    <property type="match status" value="1"/>
</dbReference>
<dbReference type="SUPFAM" id="SSF88659">
    <property type="entry name" value="Sigma3 and sigma4 domains of RNA polymerase sigma factors"/>
    <property type="match status" value="1"/>
</dbReference>
<evidence type="ECO:0000313" key="9">
    <source>
        <dbReference type="Proteomes" id="UP000198964"/>
    </source>
</evidence>
<evidence type="ECO:0000256" key="4">
    <source>
        <dbReference type="ARBA" id="ARBA00023163"/>
    </source>
</evidence>
<proteinExistence type="inferred from homology"/>
<dbReference type="InterPro" id="IPR014284">
    <property type="entry name" value="RNA_pol_sigma-70_dom"/>
</dbReference>
<keyword evidence="5" id="KW-0175">Coiled coil</keyword>
<evidence type="ECO:0000256" key="5">
    <source>
        <dbReference type="SAM" id="Coils"/>
    </source>
</evidence>
<dbReference type="InterPro" id="IPR013324">
    <property type="entry name" value="RNA_pol_sigma_r3/r4-like"/>
</dbReference>
<reference evidence="8 9" key="1">
    <citation type="submission" date="2016-10" db="EMBL/GenBank/DDBJ databases">
        <authorList>
            <person name="de Groot N.N."/>
        </authorList>
    </citation>
    <scope>NUCLEOTIDE SEQUENCE [LARGE SCALE GENOMIC DNA]</scope>
    <source>
        <strain evidence="8 9">CGMCC 1.9156</strain>
    </source>
</reference>
<dbReference type="NCBIfam" id="TIGR02937">
    <property type="entry name" value="sigma70-ECF"/>
    <property type="match status" value="1"/>
</dbReference>
<evidence type="ECO:0000256" key="1">
    <source>
        <dbReference type="ARBA" id="ARBA00010641"/>
    </source>
</evidence>
<feature type="domain" description="RNA polymerase sigma-70 region 2" evidence="6">
    <location>
        <begin position="26"/>
        <end position="92"/>
    </location>
</feature>
<dbReference type="Proteomes" id="UP000198964">
    <property type="component" value="Unassembled WGS sequence"/>
</dbReference>
<sequence>MRSSDQNEGKLWKNFREGNDRAFFDLYDQYVDVLFSFGIQFCTDKEIVKDCIQDLFIDLYRYRKSLSDTDSIKFYLFRSLRRKLHKEISKNQFVSLDEEVEVRLDLQVSDSEKKIIGYESEKENLHILEQALKQLTKQQQRALAMKFEQNLSYSEIASLLNISVESARTNIYRALKSLRKKMSKKNMATTALLIVYYKSMSFGNSILI</sequence>
<name>A0A1I2JHD5_9BACT</name>
<evidence type="ECO:0000313" key="8">
    <source>
        <dbReference type="EMBL" id="SFF53263.1"/>
    </source>
</evidence>
<dbReference type="STRING" id="655355.SAMN05216283_108186"/>
<dbReference type="SUPFAM" id="SSF88946">
    <property type="entry name" value="Sigma2 domain of RNA polymerase sigma factors"/>
    <property type="match status" value="1"/>
</dbReference>